<evidence type="ECO:0000313" key="2">
    <source>
        <dbReference type="EMBL" id="SHM03921.1"/>
    </source>
</evidence>
<keyword evidence="2" id="KW-0808">Transferase</keyword>
<name>A0A1M7FIK8_9RHOB</name>
<dbReference type="GO" id="GO:0005524">
    <property type="term" value="F:ATP binding"/>
    <property type="evidence" value="ECO:0007669"/>
    <property type="project" value="InterPro"/>
</dbReference>
<evidence type="ECO:0000259" key="1">
    <source>
        <dbReference type="Pfam" id="PF07475"/>
    </source>
</evidence>
<dbReference type="InterPro" id="IPR011104">
    <property type="entry name" value="Hpr_kin/Pase_C"/>
</dbReference>
<dbReference type="AlphaFoldDB" id="A0A1M7FIK8"/>
<dbReference type="Pfam" id="PF07475">
    <property type="entry name" value="Hpr_kinase_C"/>
    <property type="match status" value="1"/>
</dbReference>
<dbReference type="GO" id="GO:0006109">
    <property type="term" value="P:regulation of carbohydrate metabolic process"/>
    <property type="evidence" value="ECO:0007669"/>
    <property type="project" value="InterPro"/>
</dbReference>
<keyword evidence="3" id="KW-1185">Reference proteome</keyword>
<dbReference type="STRING" id="337701.SAMN05444398_1097"/>
<gene>
    <name evidence="2" type="ORF">SAMN05444398_1097</name>
</gene>
<dbReference type="GO" id="GO:0000155">
    <property type="term" value="F:phosphorelay sensor kinase activity"/>
    <property type="evidence" value="ECO:0007669"/>
    <property type="project" value="InterPro"/>
</dbReference>
<protein>
    <submittedName>
        <fullName evidence="2">Hpr(Ser) kinase/phosphatase</fullName>
    </submittedName>
</protein>
<dbReference type="CDD" id="cd01918">
    <property type="entry name" value="HprK_C"/>
    <property type="match status" value="1"/>
</dbReference>
<dbReference type="InterPro" id="IPR027417">
    <property type="entry name" value="P-loop_NTPase"/>
</dbReference>
<sequence>MPMSPRTRWARVSSWAFRSDPVTGRDSGASADAAGPLILHATTVAANGRAALIRGTSGSGKSGLALALIGLGAGLVADDRTRLRRTGDQVIADAPEAIRGRIEARGVGIMGCPAAGPVPLALIVDMDRPEPERLPPWGEEKVLDISLPILGNPGHPHFPSAILLYLMYGRVD</sequence>
<evidence type="ECO:0000313" key="3">
    <source>
        <dbReference type="Proteomes" id="UP000183974"/>
    </source>
</evidence>
<dbReference type="SUPFAM" id="SSF53795">
    <property type="entry name" value="PEP carboxykinase-like"/>
    <property type="match status" value="1"/>
</dbReference>
<reference evidence="2 3" key="1">
    <citation type="submission" date="2016-11" db="EMBL/GenBank/DDBJ databases">
        <authorList>
            <person name="Jaros S."/>
            <person name="Januszkiewicz K."/>
            <person name="Wedrychowicz H."/>
        </authorList>
    </citation>
    <scope>NUCLEOTIDE SEQUENCE [LARGE SCALE GENOMIC DNA]</scope>
    <source>
        <strain evidence="2 3">DSM 29589</strain>
    </source>
</reference>
<feature type="domain" description="HPr kinase/phosphorylase C-terminal" evidence="1">
    <location>
        <begin position="38"/>
        <end position="111"/>
    </location>
</feature>
<accession>A0A1M7FIK8</accession>
<keyword evidence="2" id="KW-0418">Kinase</keyword>
<organism evidence="2 3">
    <name type="scientific">Roseovarius pacificus</name>
    <dbReference type="NCBI Taxonomy" id="337701"/>
    <lineage>
        <taxon>Bacteria</taxon>
        <taxon>Pseudomonadati</taxon>
        <taxon>Pseudomonadota</taxon>
        <taxon>Alphaproteobacteria</taxon>
        <taxon>Rhodobacterales</taxon>
        <taxon>Roseobacteraceae</taxon>
        <taxon>Roseovarius</taxon>
    </lineage>
</organism>
<dbReference type="EMBL" id="FRBR01000009">
    <property type="protein sequence ID" value="SHM03921.1"/>
    <property type="molecule type" value="Genomic_DNA"/>
</dbReference>
<dbReference type="Gene3D" id="3.40.50.300">
    <property type="entry name" value="P-loop containing nucleotide triphosphate hydrolases"/>
    <property type="match status" value="1"/>
</dbReference>
<proteinExistence type="predicted"/>
<dbReference type="Proteomes" id="UP000183974">
    <property type="component" value="Unassembled WGS sequence"/>
</dbReference>